<dbReference type="GO" id="GO:0000162">
    <property type="term" value="P:L-tryptophan biosynthetic process"/>
    <property type="evidence" value="ECO:0007669"/>
    <property type="project" value="TreeGrafter"/>
</dbReference>
<comment type="caution">
    <text evidence="3">The sequence shown here is derived from an EMBL/GenBank/DDBJ whole genome shotgun (WGS) entry which is preliminary data.</text>
</comment>
<keyword evidence="4" id="KW-1185">Reference proteome</keyword>
<dbReference type="AlphaFoldDB" id="A0A4R5V1U5"/>
<dbReference type="PANTHER" id="PTHR43418:SF4">
    <property type="entry name" value="MULTIFUNCTIONAL TRYPTOPHAN BIOSYNTHESIS PROTEIN"/>
    <property type="match status" value="1"/>
</dbReference>
<accession>A0A4R5V1U5</accession>
<dbReference type="GO" id="GO:0005829">
    <property type="term" value="C:cytosol"/>
    <property type="evidence" value="ECO:0007669"/>
    <property type="project" value="TreeGrafter"/>
</dbReference>
<evidence type="ECO:0000313" key="4">
    <source>
        <dbReference type="Proteomes" id="UP000295438"/>
    </source>
</evidence>
<reference evidence="3 4" key="1">
    <citation type="submission" date="2019-03" db="EMBL/GenBank/DDBJ databases">
        <title>Algoriphagus aquimaris sp. nov., isolated form marine sediment in Pohang, Korea.</title>
        <authorList>
            <person name="Kim J."/>
            <person name="Yoon S.-H."/>
            <person name="Lee S.-S."/>
        </authorList>
    </citation>
    <scope>NUCLEOTIDE SEQUENCE [LARGE SCALE GENOMIC DNA]</scope>
    <source>
        <strain evidence="3 4">F21</strain>
    </source>
</reference>
<dbReference type="PROSITE" id="PS51273">
    <property type="entry name" value="GATASE_TYPE_1"/>
    <property type="match status" value="1"/>
</dbReference>
<evidence type="ECO:0000259" key="2">
    <source>
        <dbReference type="Pfam" id="PF00117"/>
    </source>
</evidence>
<dbReference type="SUPFAM" id="SSF52317">
    <property type="entry name" value="Class I glutamine amidotransferase-like"/>
    <property type="match status" value="1"/>
</dbReference>
<organism evidence="3 4">
    <name type="scientific">Algoriphagus formosus</name>
    <dbReference type="NCBI Taxonomy" id="2007308"/>
    <lineage>
        <taxon>Bacteria</taxon>
        <taxon>Pseudomonadati</taxon>
        <taxon>Bacteroidota</taxon>
        <taxon>Cytophagia</taxon>
        <taxon>Cytophagales</taxon>
        <taxon>Cyclobacteriaceae</taxon>
        <taxon>Algoriphagus</taxon>
    </lineage>
</organism>
<sequence>MQKRILIINNGTHFIDDLMKSLSQYQVEIKDFQTVELGDIEGFDSVILSGGGTLGEVADNAALYQNEIKIVRESKVPIFGICEGFQVIGKAFDSVFQVFEFYRQGVKSVRVLLDDPIFRGIKNLELRVFEYHHIAIEHLGEELKSLAVSEDGIEVMKHKDRLIYASQFHPEELQDGNDGHIILNNFLSMI</sequence>
<gene>
    <name evidence="3" type="ORF">E1898_08735</name>
</gene>
<dbReference type="RefSeq" id="WP_133390606.1">
    <property type="nucleotide sequence ID" value="NZ_SMUW01000032.1"/>
</dbReference>
<evidence type="ECO:0000256" key="1">
    <source>
        <dbReference type="ARBA" id="ARBA00022962"/>
    </source>
</evidence>
<dbReference type="PRINTS" id="PR00097">
    <property type="entry name" value="ANTSNTHASEII"/>
</dbReference>
<evidence type="ECO:0000313" key="3">
    <source>
        <dbReference type="EMBL" id="TDK45571.1"/>
    </source>
</evidence>
<name>A0A4R5V1U5_9BACT</name>
<dbReference type="InterPro" id="IPR050472">
    <property type="entry name" value="Anth_synth/Amidotransfase"/>
</dbReference>
<dbReference type="PANTHER" id="PTHR43418">
    <property type="entry name" value="MULTIFUNCTIONAL TRYPTOPHAN BIOSYNTHESIS PROTEIN-RELATED"/>
    <property type="match status" value="1"/>
</dbReference>
<dbReference type="Proteomes" id="UP000295438">
    <property type="component" value="Unassembled WGS sequence"/>
</dbReference>
<feature type="domain" description="Glutamine amidotransferase" evidence="2">
    <location>
        <begin position="6"/>
        <end position="187"/>
    </location>
</feature>
<protein>
    <recommendedName>
        <fullName evidence="2">Glutamine amidotransferase domain-containing protein</fullName>
    </recommendedName>
</protein>
<proteinExistence type="predicted"/>
<dbReference type="GO" id="GO:0004049">
    <property type="term" value="F:anthranilate synthase activity"/>
    <property type="evidence" value="ECO:0007669"/>
    <property type="project" value="TreeGrafter"/>
</dbReference>
<dbReference type="EMBL" id="SMUW01000032">
    <property type="protein sequence ID" value="TDK45571.1"/>
    <property type="molecule type" value="Genomic_DNA"/>
</dbReference>
<dbReference type="InterPro" id="IPR029062">
    <property type="entry name" value="Class_I_gatase-like"/>
</dbReference>
<dbReference type="InterPro" id="IPR017926">
    <property type="entry name" value="GATASE"/>
</dbReference>
<dbReference type="Pfam" id="PF00117">
    <property type="entry name" value="GATase"/>
    <property type="match status" value="1"/>
</dbReference>
<keyword evidence="1" id="KW-0315">Glutamine amidotransferase</keyword>
<dbReference type="Gene3D" id="3.40.50.880">
    <property type="match status" value="1"/>
</dbReference>